<feature type="coiled-coil region" evidence="20">
    <location>
        <begin position="367"/>
        <end position="401"/>
    </location>
</feature>
<dbReference type="Proteomes" id="UP000053091">
    <property type="component" value="Unassembled WGS sequence"/>
</dbReference>
<evidence type="ECO:0000256" key="9">
    <source>
        <dbReference type="ARBA" id="ARBA00022679"/>
    </source>
</evidence>
<dbReference type="PANTHER" id="PTHR24421">
    <property type="entry name" value="NITRATE/NITRITE SENSOR PROTEIN NARX-RELATED"/>
    <property type="match status" value="1"/>
</dbReference>
<dbReference type="InterPro" id="IPR005467">
    <property type="entry name" value="His_kinase_dom"/>
</dbReference>
<keyword evidence="7" id="KW-0963">Cytoplasm</keyword>
<dbReference type="GO" id="GO:0016020">
    <property type="term" value="C:membrane"/>
    <property type="evidence" value="ECO:0007669"/>
    <property type="project" value="InterPro"/>
</dbReference>
<evidence type="ECO:0000256" key="15">
    <source>
        <dbReference type="ARBA" id="ARBA00023012"/>
    </source>
</evidence>
<dbReference type="PROSITE" id="PS50293">
    <property type="entry name" value="TPR_REGION"/>
    <property type="match status" value="2"/>
</dbReference>
<dbReference type="InterPro" id="IPR011990">
    <property type="entry name" value="TPR-like_helical_dom_sf"/>
</dbReference>
<evidence type="ECO:0000256" key="3">
    <source>
        <dbReference type="ARBA" id="ARBA00004496"/>
    </source>
</evidence>
<evidence type="ECO:0000256" key="21">
    <source>
        <dbReference type="SAM" id="Phobius"/>
    </source>
</evidence>
<evidence type="ECO:0000313" key="25">
    <source>
        <dbReference type="Proteomes" id="UP000053091"/>
    </source>
</evidence>
<feature type="repeat" description="TPR" evidence="19">
    <location>
        <begin position="203"/>
        <end position="236"/>
    </location>
</feature>
<dbReference type="PRINTS" id="PR00344">
    <property type="entry name" value="BCTRLSENSOR"/>
</dbReference>
<evidence type="ECO:0000256" key="2">
    <source>
        <dbReference type="ARBA" id="ARBA00001966"/>
    </source>
</evidence>
<evidence type="ECO:0000256" key="6">
    <source>
        <dbReference type="ARBA" id="ARBA00022485"/>
    </source>
</evidence>
<evidence type="ECO:0000256" key="22">
    <source>
        <dbReference type="SAM" id="SignalP"/>
    </source>
</evidence>
<feature type="repeat" description="TPR" evidence="19">
    <location>
        <begin position="123"/>
        <end position="156"/>
    </location>
</feature>
<dbReference type="InterPro" id="IPR036890">
    <property type="entry name" value="HATPase_C_sf"/>
</dbReference>
<dbReference type="PANTHER" id="PTHR24421:SF10">
    <property type="entry name" value="NITRATE_NITRITE SENSOR PROTEIN NARQ"/>
    <property type="match status" value="1"/>
</dbReference>
<dbReference type="EMBL" id="DF968182">
    <property type="protein sequence ID" value="GAP43801.1"/>
    <property type="molecule type" value="Genomic_DNA"/>
</dbReference>
<evidence type="ECO:0000259" key="23">
    <source>
        <dbReference type="PROSITE" id="PS50109"/>
    </source>
</evidence>
<dbReference type="SMART" id="SM00387">
    <property type="entry name" value="HATPase_c"/>
    <property type="match status" value="1"/>
</dbReference>
<keyword evidence="20" id="KW-0175">Coiled coil</keyword>
<dbReference type="AlphaFoldDB" id="A0A0S7C3X8"/>
<dbReference type="SUPFAM" id="SSF55874">
    <property type="entry name" value="ATPase domain of HSP90 chaperone/DNA topoisomerase II/histidine kinase"/>
    <property type="match status" value="1"/>
</dbReference>
<keyword evidence="11" id="KW-0547">Nucleotide-binding</keyword>
<organism evidence="24">
    <name type="scientific">Lentimicrobium saccharophilum</name>
    <dbReference type="NCBI Taxonomy" id="1678841"/>
    <lineage>
        <taxon>Bacteria</taxon>
        <taxon>Pseudomonadati</taxon>
        <taxon>Bacteroidota</taxon>
        <taxon>Bacteroidia</taxon>
        <taxon>Bacteroidales</taxon>
        <taxon>Lentimicrobiaceae</taxon>
        <taxon>Lentimicrobium</taxon>
    </lineage>
</organism>
<keyword evidence="15" id="KW-0902">Two-component regulatory system</keyword>
<feature type="domain" description="Histidine kinase" evidence="23">
    <location>
        <begin position="460"/>
        <end position="654"/>
    </location>
</feature>
<dbReference type="InterPro" id="IPR019734">
    <property type="entry name" value="TPR_rpt"/>
</dbReference>
<evidence type="ECO:0000256" key="1">
    <source>
        <dbReference type="ARBA" id="ARBA00000085"/>
    </source>
</evidence>
<dbReference type="GO" id="GO:0046983">
    <property type="term" value="F:protein dimerization activity"/>
    <property type="evidence" value="ECO:0007669"/>
    <property type="project" value="InterPro"/>
</dbReference>
<feature type="chain" id="PRO_5006633601" description="Oxygen sensor histidine kinase NreB" evidence="22">
    <location>
        <begin position="22"/>
        <end position="655"/>
    </location>
</feature>
<sequence length="655" mass="74076">MKQKFLILFACLILLAVSASGQQKITDSLERAIRTGAVKDTNRINALNRLAITYWYNNSERALNLSREAVRLSTEIGFNRGLAVACNILGVSFDIISEFDSALYYYEKAAHLSRKTGYNVILASALNNMGMVYQSRGDYKKAISVYLDALRIFEKLKDRKGIGNAYNNIGLVYFDLQQYRQALDYHNKALSIREKTGDKYGIGASLTNLGLAWSNLKDDDKALKYYERSLKIKEEIGDKYGLAILLNNMAIIYQDKNKLDDALIMYTKSENYHRQIGDLHGLIYTFINTATVLNRLGKFDRSAIVLDSAMYYAREIKSLSRMAKVLEAYSYYYGKTGNYPKAWKTMLTLDSIKDSLYSEDMRQNIAEMKAKYEIDKSEHEIEFLNQQNEMKNLQLQTARIRQRNSLLIAGFILLGVLSGMAFWLVKSRYKTKMRLEHEKRLIQKEAFSAIVNAEENERKRIAMELHDGLGQLLSAAKLNISVLEDTNSEEDRLAVDNAENLIDQAIADLRNISHNLMPSALIRLGLIPAIHDMADKINSGRQVVVKITSEGFESRLPGNLEIAIYRVIQESVNNILKHAGAGNIFIDLRYGGESLDLSIEDDGKGMPEPSTSNSGKGIGWDDIRSRVSLFNGRMNLYSEPGKGTRLNINFTKSAL</sequence>
<keyword evidence="14" id="KW-0408">Iron</keyword>
<evidence type="ECO:0000313" key="24">
    <source>
        <dbReference type="EMBL" id="GAP43801.1"/>
    </source>
</evidence>
<evidence type="ECO:0000256" key="4">
    <source>
        <dbReference type="ARBA" id="ARBA00012438"/>
    </source>
</evidence>
<reference evidence="24" key="1">
    <citation type="journal article" date="2015" name="Genome Announc.">
        <title>Draft Genome Sequence of Bacteroidales Strain TBC1, a Novel Isolate from a Methanogenic Wastewater Treatment System.</title>
        <authorList>
            <person name="Tourlousse D.M."/>
            <person name="Matsuura N."/>
            <person name="Sun L."/>
            <person name="Toyonaga M."/>
            <person name="Kuroda K."/>
            <person name="Ohashi A."/>
            <person name="Cruz R."/>
            <person name="Yamaguchi T."/>
            <person name="Sekiguchi Y."/>
        </authorList>
    </citation>
    <scope>NUCLEOTIDE SEQUENCE [LARGE SCALE GENOMIC DNA]</scope>
    <source>
        <strain evidence="24">TBC1</strain>
    </source>
</reference>
<dbReference type="InterPro" id="IPR050482">
    <property type="entry name" value="Sensor_HK_TwoCompSys"/>
</dbReference>
<evidence type="ECO:0000256" key="13">
    <source>
        <dbReference type="ARBA" id="ARBA00022840"/>
    </source>
</evidence>
<evidence type="ECO:0000256" key="12">
    <source>
        <dbReference type="ARBA" id="ARBA00022777"/>
    </source>
</evidence>
<evidence type="ECO:0000256" key="8">
    <source>
        <dbReference type="ARBA" id="ARBA00022553"/>
    </source>
</evidence>
<gene>
    <name evidence="24" type="ORF">TBC1_111959</name>
</gene>
<feature type="signal peptide" evidence="22">
    <location>
        <begin position="1"/>
        <end position="21"/>
    </location>
</feature>
<dbReference type="PROSITE" id="PS50109">
    <property type="entry name" value="HIS_KIN"/>
    <property type="match status" value="1"/>
</dbReference>
<keyword evidence="25" id="KW-1185">Reference proteome</keyword>
<evidence type="ECO:0000256" key="10">
    <source>
        <dbReference type="ARBA" id="ARBA00022723"/>
    </source>
</evidence>
<evidence type="ECO:0000256" key="16">
    <source>
        <dbReference type="ARBA" id="ARBA00023014"/>
    </source>
</evidence>
<keyword evidence="10" id="KW-0479">Metal-binding</keyword>
<comment type="cofactor">
    <cofactor evidence="2">
        <name>[4Fe-4S] cluster</name>
        <dbReference type="ChEBI" id="CHEBI:49883"/>
    </cofactor>
</comment>
<evidence type="ECO:0000256" key="17">
    <source>
        <dbReference type="ARBA" id="ARBA00024827"/>
    </source>
</evidence>
<evidence type="ECO:0000256" key="18">
    <source>
        <dbReference type="ARBA" id="ARBA00030800"/>
    </source>
</evidence>
<dbReference type="Gene3D" id="3.30.565.10">
    <property type="entry name" value="Histidine kinase-like ATPase, C-terminal domain"/>
    <property type="match status" value="1"/>
</dbReference>
<dbReference type="GO" id="GO:0005524">
    <property type="term" value="F:ATP binding"/>
    <property type="evidence" value="ECO:0007669"/>
    <property type="project" value="UniProtKB-KW"/>
</dbReference>
<dbReference type="InterPro" id="IPR003594">
    <property type="entry name" value="HATPase_dom"/>
</dbReference>
<dbReference type="Pfam" id="PF02518">
    <property type="entry name" value="HATPase_c"/>
    <property type="match status" value="1"/>
</dbReference>
<keyword evidence="9" id="KW-0808">Transferase</keyword>
<dbReference type="PROSITE" id="PS50005">
    <property type="entry name" value="TPR"/>
    <property type="match status" value="3"/>
</dbReference>
<dbReference type="InterPro" id="IPR011712">
    <property type="entry name" value="Sig_transdc_His_kin_sub3_dim/P"/>
</dbReference>
<dbReference type="RefSeq" id="WP_062041527.1">
    <property type="nucleotide sequence ID" value="NZ_DF968182.1"/>
</dbReference>
<dbReference type="InterPro" id="IPR004358">
    <property type="entry name" value="Sig_transdc_His_kin-like_C"/>
</dbReference>
<evidence type="ECO:0000256" key="5">
    <source>
        <dbReference type="ARBA" id="ARBA00017322"/>
    </source>
</evidence>
<dbReference type="GO" id="GO:0000155">
    <property type="term" value="F:phosphorelay sensor kinase activity"/>
    <property type="evidence" value="ECO:0007669"/>
    <property type="project" value="InterPro"/>
</dbReference>
<dbReference type="Pfam" id="PF13424">
    <property type="entry name" value="TPR_12"/>
    <property type="match status" value="2"/>
</dbReference>
<dbReference type="GO" id="GO:0046872">
    <property type="term" value="F:metal ion binding"/>
    <property type="evidence" value="ECO:0007669"/>
    <property type="project" value="UniProtKB-KW"/>
</dbReference>
<feature type="repeat" description="TPR" evidence="19">
    <location>
        <begin position="163"/>
        <end position="196"/>
    </location>
</feature>
<proteinExistence type="predicted"/>
<evidence type="ECO:0000256" key="19">
    <source>
        <dbReference type="PROSITE-ProRule" id="PRU00339"/>
    </source>
</evidence>
<name>A0A0S7C3X8_9BACT</name>
<feature type="transmembrane region" description="Helical" evidence="21">
    <location>
        <begin position="406"/>
        <end position="425"/>
    </location>
</feature>
<evidence type="ECO:0000256" key="14">
    <source>
        <dbReference type="ARBA" id="ARBA00023004"/>
    </source>
</evidence>
<accession>A0A0S7C3X8</accession>
<dbReference type="Gene3D" id="1.20.5.1930">
    <property type="match status" value="1"/>
</dbReference>
<keyword evidence="21" id="KW-0812">Transmembrane</keyword>
<dbReference type="Gene3D" id="1.25.40.10">
    <property type="entry name" value="Tetratricopeptide repeat domain"/>
    <property type="match status" value="2"/>
</dbReference>
<keyword evidence="19" id="KW-0802">TPR repeat</keyword>
<dbReference type="SMART" id="SM00028">
    <property type="entry name" value="TPR"/>
    <property type="match status" value="5"/>
</dbReference>
<dbReference type="SUPFAM" id="SSF48452">
    <property type="entry name" value="TPR-like"/>
    <property type="match status" value="2"/>
</dbReference>
<keyword evidence="12 24" id="KW-0418">Kinase</keyword>
<dbReference type="OrthoDB" id="9778366at2"/>
<keyword evidence="13" id="KW-0067">ATP-binding</keyword>
<evidence type="ECO:0000256" key="20">
    <source>
        <dbReference type="SAM" id="Coils"/>
    </source>
</evidence>
<comment type="subcellular location">
    <subcellularLocation>
        <location evidence="3">Cytoplasm</location>
    </subcellularLocation>
</comment>
<keyword evidence="6" id="KW-0004">4Fe-4S</keyword>
<keyword evidence="22" id="KW-0732">Signal</keyword>
<comment type="function">
    <text evidence="17">Member of the two-component regulatory system NreB/NreC involved in the control of dissimilatory nitrate/nitrite reduction in response to oxygen. NreB functions as a direct oxygen sensor histidine kinase which is autophosphorylated, in the absence of oxygen, probably at the conserved histidine residue, and transfers its phosphate group probably to a conserved aspartate residue of NreC. NreB/NreC activates the expression of the nitrate (narGHJI) and nitrite (nir) reductase operons, as well as the putative nitrate transporter gene narT.</text>
</comment>
<dbReference type="CDD" id="cd16917">
    <property type="entry name" value="HATPase_UhpB-NarQ-NarX-like"/>
    <property type="match status" value="1"/>
</dbReference>
<protein>
    <recommendedName>
        <fullName evidence="5">Oxygen sensor histidine kinase NreB</fullName>
        <ecNumber evidence="4">2.7.13.3</ecNumber>
    </recommendedName>
    <alternativeName>
        <fullName evidence="18">Nitrogen regulation protein B</fullName>
    </alternativeName>
</protein>
<keyword evidence="8" id="KW-0597">Phosphoprotein</keyword>
<keyword evidence="16" id="KW-0411">Iron-sulfur</keyword>
<dbReference type="GO" id="GO:0005737">
    <property type="term" value="C:cytoplasm"/>
    <property type="evidence" value="ECO:0007669"/>
    <property type="project" value="UniProtKB-SubCell"/>
</dbReference>
<dbReference type="STRING" id="1678841.TBC1_111959"/>
<dbReference type="GO" id="GO:0051539">
    <property type="term" value="F:4 iron, 4 sulfur cluster binding"/>
    <property type="evidence" value="ECO:0007669"/>
    <property type="project" value="UniProtKB-KW"/>
</dbReference>
<dbReference type="Pfam" id="PF07730">
    <property type="entry name" value="HisKA_3"/>
    <property type="match status" value="1"/>
</dbReference>
<keyword evidence="21" id="KW-1133">Transmembrane helix</keyword>
<keyword evidence="21" id="KW-0472">Membrane</keyword>
<comment type="catalytic activity">
    <reaction evidence="1">
        <text>ATP + protein L-histidine = ADP + protein N-phospho-L-histidine.</text>
        <dbReference type="EC" id="2.7.13.3"/>
    </reaction>
</comment>
<evidence type="ECO:0000256" key="7">
    <source>
        <dbReference type="ARBA" id="ARBA00022490"/>
    </source>
</evidence>
<dbReference type="EC" id="2.7.13.3" evidence="4"/>
<evidence type="ECO:0000256" key="11">
    <source>
        <dbReference type="ARBA" id="ARBA00022741"/>
    </source>
</evidence>